<protein>
    <recommendedName>
        <fullName evidence="3">Centrosomal protein CEP104 N-terminal domain-containing protein</fullName>
    </recommendedName>
</protein>
<keyword evidence="1" id="KW-0175">Coiled coil</keyword>
<evidence type="ECO:0000256" key="2">
    <source>
        <dbReference type="SAM" id="MobiDB-lite"/>
    </source>
</evidence>
<dbReference type="PANTHER" id="PTHR13371">
    <property type="entry name" value="GLYCINE-, GLUTAMATE-, THIENYLCYCLOHEXYLPIPERIDINE-BINDING PROTEIN"/>
    <property type="match status" value="1"/>
</dbReference>
<accession>A0AA36HAS1</accession>
<evidence type="ECO:0000259" key="3">
    <source>
        <dbReference type="Pfam" id="PF21038"/>
    </source>
</evidence>
<feature type="compositionally biased region" description="Basic and acidic residues" evidence="2">
    <location>
        <begin position="197"/>
        <end position="208"/>
    </location>
</feature>
<keyword evidence="5" id="KW-1185">Reference proteome</keyword>
<proteinExistence type="predicted"/>
<feature type="compositionally biased region" description="Low complexity" evidence="2">
    <location>
        <begin position="176"/>
        <end position="187"/>
    </location>
</feature>
<name>A0AA36HAS1_CYLNA</name>
<evidence type="ECO:0000313" key="5">
    <source>
        <dbReference type="Proteomes" id="UP001176961"/>
    </source>
</evidence>
<sequence length="333" mass="37959">MSKERGLVELGWKCLVLGSQQPQEFNNGKWVSESNEEFPIDIVLGMDKISQIYKVIIETDEQYTPSKVEVCIGIGDDALERSYKNARMAEFSEIVEMEFDGSQRIANRMELRNAFESFPGQYMWLMVHEPDTTFSNRYKRVGFKKVTILGYPLSDAEIAELNSKIKNGNVNGRLNSRGSSRASSRPSSKSRRPASSQKDKQEKARYPPEGRYSYSGDGMHMNSEGLGGDPLSTVRLVKKVLKDKMEKANQEEREVEATVCLRGIQRLKEHEKMLEELSQKRSNALVHNETEQAERILLSMKDCRDTVLRSVHVDLLLGRDELRAIGIDSQWAE</sequence>
<dbReference type="Pfam" id="PF21038">
    <property type="entry name" value="CEP104_N"/>
    <property type="match status" value="1"/>
</dbReference>
<gene>
    <name evidence="4" type="ORF">CYNAS_LOCUS19267</name>
</gene>
<evidence type="ECO:0000256" key="1">
    <source>
        <dbReference type="SAM" id="Coils"/>
    </source>
</evidence>
<dbReference type="GO" id="GO:0005929">
    <property type="term" value="C:cilium"/>
    <property type="evidence" value="ECO:0007669"/>
    <property type="project" value="TreeGrafter"/>
</dbReference>
<organism evidence="4 5">
    <name type="scientific">Cylicocyclus nassatus</name>
    <name type="common">Nematode worm</name>
    <dbReference type="NCBI Taxonomy" id="53992"/>
    <lineage>
        <taxon>Eukaryota</taxon>
        <taxon>Metazoa</taxon>
        <taxon>Ecdysozoa</taxon>
        <taxon>Nematoda</taxon>
        <taxon>Chromadorea</taxon>
        <taxon>Rhabditida</taxon>
        <taxon>Rhabditina</taxon>
        <taxon>Rhabditomorpha</taxon>
        <taxon>Strongyloidea</taxon>
        <taxon>Strongylidae</taxon>
        <taxon>Cylicocyclus</taxon>
    </lineage>
</organism>
<dbReference type="PANTHER" id="PTHR13371:SF0">
    <property type="entry name" value="CENTROSOMAL PROTEIN OF 104 KDA"/>
    <property type="match status" value="1"/>
</dbReference>
<dbReference type="InterPro" id="IPR048739">
    <property type="entry name" value="CEP104_N"/>
</dbReference>
<dbReference type="InterPro" id="IPR052607">
    <property type="entry name" value="CEP104-like"/>
</dbReference>
<dbReference type="Proteomes" id="UP001176961">
    <property type="component" value="Unassembled WGS sequence"/>
</dbReference>
<comment type="caution">
    <text evidence="4">The sequence shown here is derived from an EMBL/GenBank/DDBJ whole genome shotgun (WGS) entry which is preliminary data.</text>
</comment>
<reference evidence="4" key="1">
    <citation type="submission" date="2023-07" db="EMBL/GenBank/DDBJ databases">
        <authorList>
            <consortium name="CYATHOMIX"/>
        </authorList>
    </citation>
    <scope>NUCLEOTIDE SEQUENCE</scope>
    <source>
        <strain evidence="4">N/A</strain>
    </source>
</reference>
<evidence type="ECO:0000313" key="4">
    <source>
        <dbReference type="EMBL" id="CAJ0607284.1"/>
    </source>
</evidence>
<feature type="region of interest" description="Disordered" evidence="2">
    <location>
        <begin position="167"/>
        <end position="228"/>
    </location>
</feature>
<dbReference type="EMBL" id="CATQJL010000316">
    <property type="protein sequence ID" value="CAJ0607284.1"/>
    <property type="molecule type" value="Genomic_DNA"/>
</dbReference>
<feature type="domain" description="Centrosomal protein CEP104 N-terminal" evidence="3">
    <location>
        <begin position="30"/>
        <end position="150"/>
    </location>
</feature>
<dbReference type="AlphaFoldDB" id="A0AA36HAS1"/>
<feature type="coiled-coil region" evidence="1">
    <location>
        <begin position="231"/>
        <end position="287"/>
    </location>
</feature>